<keyword evidence="2" id="KW-1133">Transmembrane helix</keyword>
<reference evidence="3" key="1">
    <citation type="submission" date="2020-10" db="EMBL/GenBank/DDBJ databases">
        <authorList>
            <person name="Gilroy R."/>
        </authorList>
    </citation>
    <scope>NUCLEOTIDE SEQUENCE</scope>
    <source>
        <strain evidence="3">ChiW16-3235</strain>
    </source>
</reference>
<dbReference type="Gene3D" id="1.10.150.130">
    <property type="match status" value="1"/>
</dbReference>
<gene>
    <name evidence="3" type="ORF">IAB94_05100</name>
</gene>
<feature type="transmembrane region" description="Helical" evidence="2">
    <location>
        <begin position="139"/>
        <end position="157"/>
    </location>
</feature>
<organism evidence="3 4">
    <name type="scientific">Candidatus Coproplasma avicola</name>
    <dbReference type="NCBI Taxonomy" id="2840744"/>
    <lineage>
        <taxon>Bacteria</taxon>
        <taxon>Bacillati</taxon>
        <taxon>Bacillota</taxon>
        <taxon>Clostridia</taxon>
        <taxon>Eubacteriales</taxon>
        <taxon>Candidatus Coproplasma</taxon>
    </lineage>
</organism>
<protein>
    <submittedName>
        <fullName evidence="3">Uncharacterized protein</fullName>
    </submittedName>
</protein>
<evidence type="ECO:0000256" key="2">
    <source>
        <dbReference type="SAM" id="Phobius"/>
    </source>
</evidence>
<dbReference type="InterPro" id="IPR010998">
    <property type="entry name" value="Integrase_recombinase_N"/>
</dbReference>
<proteinExistence type="predicted"/>
<keyword evidence="1" id="KW-0238">DNA-binding</keyword>
<dbReference type="EMBL" id="DVHK01000108">
    <property type="protein sequence ID" value="HIR67402.1"/>
    <property type="molecule type" value="Genomic_DNA"/>
</dbReference>
<feature type="transmembrane region" description="Helical" evidence="2">
    <location>
        <begin position="62"/>
        <end position="84"/>
    </location>
</feature>
<feature type="transmembrane region" description="Helical" evidence="2">
    <location>
        <begin position="96"/>
        <end position="119"/>
    </location>
</feature>
<sequence>MKQDKNVKSQIAAADAAEVNEVREVRHTISSEETFTLAKDIYDLRCLIKKIYSNRAQIARRLNILSLAFSLAFTAVYVALILYLGITNNLSQGWQVAVYTILGVYLALVAALGACTVVAGRGTAKTYKRNGKILKICRYLVRVASLVMSIIALSVSFSDGAADSLSLSVRTLAIIISVISIILALIPLIFGGLGGVARWLMSPTKVNKKFASVVLEWYGCAINSNSSFVSTSRIEKRKLDEISRCVDAYILPALGRRKVGAIGTNQIFAAIEIAPLPDRPTVEGTLKNIFDYAVECKYVGDNPCKDLQLEGSIEVVEKPKKEPLKVRIGKKIGLSIVKQFLGETDDEKKKK</sequence>
<accession>A0A9D1J9V9</accession>
<name>A0A9D1J9V9_9FIRM</name>
<dbReference type="GO" id="GO:0003677">
    <property type="term" value="F:DNA binding"/>
    <property type="evidence" value="ECO:0007669"/>
    <property type="project" value="UniProtKB-KW"/>
</dbReference>
<comment type="caution">
    <text evidence="3">The sequence shown here is derived from an EMBL/GenBank/DDBJ whole genome shotgun (WGS) entry which is preliminary data.</text>
</comment>
<keyword evidence="2" id="KW-0472">Membrane</keyword>
<keyword evidence="2" id="KW-0812">Transmembrane</keyword>
<evidence type="ECO:0000313" key="3">
    <source>
        <dbReference type="EMBL" id="HIR67402.1"/>
    </source>
</evidence>
<dbReference type="AlphaFoldDB" id="A0A9D1J9V9"/>
<feature type="transmembrane region" description="Helical" evidence="2">
    <location>
        <begin position="172"/>
        <end position="200"/>
    </location>
</feature>
<evidence type="ECO:0000313" key="4">
    <source>
        <dbReference type="Proteomes" id="UP000823913"/>
    </source>
</evidence>
<reference evidence="3" key="2">
    <citation type="journal article" date="2021" name="PeerJ">
        <title>Extensive microbial diversity within the chicken gut microbiome revealed by metagenomics and culture.</title>
        <authorList>
            <person name="Gilroy R."/>
            <person name="Ravi A."/>
            <person name="Getino M."/>
            <person name="Pursley I."/>
            <person name="Horton D.L."/>
            <person name="Alikhan N.F."/>
            <person name="Baker D."/>
            <person name="Gharbi K."/>
            <person name="Hall N."/>
            <person name="Watson M."/>
            <person name="Adriaenssens E.M."/>
            <person name="Foster-Nyarko E."/>
            <person name="Jarju S."/>
            <person name="Secka A."/>
            <person name="Antonio M."/>
            <person name="Oren A."/>
            <person name="Chaudhuri R.R."/>
            <person name="La Ragione R."/>
            <person name="Hildebrand F."/>
            <person name="Pallen M.J."/>
        </authorList>
    </citation>
    <scope>NUCLEOTIDE SEQUENCE</scope>
    <source>
        <strain evidence="3">ChiW16-3235</strain>
    </source>
</reference>
<dbReference type="Proteomes" id="UP000823913">
    <property type="component" value="Unassembled WGS sequence"/>
</dbReference>
<evidence type="ECO:0000256" key="1">
    <source>
        <dbReference type="ARBA" id="ARBA00023125"/>
    </source>
</evidence>